<comment type="caution">
    <text evidence="1">The sequence shown here is derived from an EMBL/GenBank/DDBJ whole genome shotgun (WGS) entry which is preliminary data.</text>
</comment>
<accession>K1S6E3</accession>
<dbReference type="InterPro" id="IPR024551">
    <property type="entry name" value="AspAT_Ic"/>
</dbReference>
<dbReference type="GO" id="GO:0004069">
    <property type="term" value="F:L-aspartate:2-oxoglutarate aminotransferase activity"/>
    <property type="evidence" value="ECO:0007669"/>
    <property type="project" value="InterPro"/>
</dbReference>
<protein>
    <submittedName>
        <fullName evidence="1">Transcriptional regulator</fullName>
    </submittedName>
</protein>
<reference evidence="1" key="1">
    <citation type="journal article" date="2013" name="Environ. Microbiol.">
        <title>Microbiota from the distal guts of lean and obese adolescents exhibit partial functional redundancy besides clear differences in community structure.</title>
        <authorList>
            <person name="Ferrer M."/>
            <person name="Ruiz A."/>
            <person name="Lanza F."/>
            <person name="Haange S.B."/>
            <person name="Oberbach A."/>
            <person name="Till H."/>
            <person name="Bargiela R."/>
            <person name="Campoy C."/>
            <person name="Segura M.T."/>
            <person name="Richter M."/>
            <person name="von Bergen M."/>
            <person name="Seifert J."/>
            <person name="Suarez A."/>
        </authorList>
    </citation>
    <scope>NUCLEOTIDE SEQUENCE</scope>
</reference>
<dbReference type="PANTHER" id="PTHR43799:SF1">
    <property type="entry name" value="ASPARTATE AMINOTRANSFERASE"/>
    <property type="match status" value="1"/>
</dbReference>
<dbReference type="EMBL" id="AJWZ01008839">
    <property type="protein sequence ID" value="EKC52998.1"/>
    <property type="molecule type" value="Genomic_DNA"/>
</dbReference>
<proteinExistence type="predicted"/>
<dbReference type="InterPro" id="IPR015422">
    <property type="entry name" value="PyrdxlP-dep_Trfase_small"/>
</dbReference>
<dbReference type="SUPFAM" id="SSF53383">
    <property type="entry name" value="PLP-dependent transferases"/>
    <property type="match status" value="1"/>
</dbReference>
<dbReference type="Gene3D" id="3.90.1150.10">
    <property type="entry name" value="Aspartate Aminotransferase, domain 1"/>
    <property type="match status" value="1"/>
</dbReference>
<dbReference type="InterPro" id="IPR015424">
    <property type="entry name" value="PyrdxlP-dep_Trfase"/>
</dbReference>
<name>K1S6E3_9ZZZZ</name>
<sequence>MLCKYIVTIFDADIATWTNPKGGYFISFDVMEGCAKKIVQMCKEAGMVLTGAGATYPYGKDPEDKNIRIAPSFPSPEELVEASKILIVCTKIATIEKMLDK</sequence>
<dbReference type="PANTHER" id="PTHR43799">
    <property type="entry name" value="AMINOTRANSFERASE, PUTATIVE-RELATED"/>
    <property type="match status" value="1"/>
</dbReference>
<gene>
    <name evidence="1" type="ORF">OBE_12811</name>
</gene>
<dbReference type="Pfam" id="PF12897">
    <property type="entry name" value="Asp_aminotransf"/>
    <property type="match status" value="1"/>
</dbReference>
<organism evidence="1">
    <name type="scientific">human gut metagenome</name>
    <dbReference type="NCBI Taxonomy" id="408170"/>
    <lineage>
        <taxon>unclassified sequences</taxon>
        <taxon>metagenomes</taxon>
        <taxon>organismal metagenomes</taxon>
    </lineage>
</organism>
<evidence type="ECO:0000313" key="1">
    <source>
        <dbReference type="EMBL" id="EKC52998.1"/>
    </source>
</evidence>
<dbReference type="AlphaFoldDB" id="K1S6E3"/>